<sequence length="431" mass="48004">MASPINSGIMMANLCPSTFLDKNINIAAELDIKNNEKKYSPGSNFAKWMLQEIKHLILNIMSGSRSVNTDILDYFHPMPGTENNGNRTWMAATGENEYTEIKQTGDKAFKVIQYDAGEKNTKKTVKETSYSGVAVATIIKSLSEKTAALETHSADMVLRKKLVNSIVLMNADCNYEMPAEILSNTYDLLNLRIQKDEGHLPVQEKIDIDDGYLHSMTMDAHRCIKEQTKPSGAAKITCCGVELSKDILKIFASKIETIEEDQSYSQKTPEQLVAQVCFNDDECARVRELLKQSNGNITDDKIDEIIACLASPQVIACFYYSSAQGYQTCLQHTSQDVRELLSKSIDSFISSISDLKKSGNSFFGSGKYLNEMDFTINGFSQKMYVMAVNKIENEVKLQCARYFTTGRVDKENSTSDKVAFTFSAAATTADL</sequence>
<organism evidence="1 2">
    <name type="scientific">Escherichia coli</name>
    <dbReference type="NCBI Taxonomy" id="562"/>
    <lineage>
        <taxon>Bacteria</taxon>
        <taxon>Pseudomonadati</taxon>
        <taxon>Pseudomonadota</taxon>
        <taxon>Gammaproteobacteria</taxon>
        <taxon>Enterobacterales</taxon>
        <taxon>Enterobacteriaceae</taxon>
        <taxon>Escherichia</taxon>
    </lineage>
</organism>
<dbReference type="Proteomes" id="UP000277930">
    <property type="component" value="Chromosome 1"/>
</dbReference>
<protein>
    <submittedName>
        <fullName evidence="1">Uncharacterized protein</fullName>
    </submittedName>
</protein>
<reference evidence="1 2" key="1">
    <citation type="submission" date="2018-12" db="EMBL/GenBank/DDBJ databases">
        <authorList>
            <consortium name="Pathogen Informatics"/>
        </authorList>
    </citation>
    <scope>NUCLEOTIDE SEQUENCE [LARGE SCALE GENOMIC DNA]</scope>
    <source>
        <strain evidence="1 2">NCTC9702</strain>
    </source>
</reference>
<gene>
    <name evidence="1" type="ORF">NCTC9702_00039</name>
</gene>
<accession>A0A3S4KBD8</accession>
<proteinExistence type="predicted"/>
<name>A0A3S4KBD8_ECOLX</name>
<evidence type="ECO:0000313" key="2">
    <source>
        <dbReference type="Proteomes" id="UP000277930"/>
    </source>
</evidence>
<dbReference type="AlphaFoldDB" id="A0A3S4KBD8"/>
<evidence type="ECO:0000313" key="1">
    <source>
        <dbReference type="EMBL" id="VED31865.1"/>
    </source>
</evidence>
<dbReference type="EMBL" id="LR134246">
    <property type="protein sequence ID" value="VED31865.1"/>
    <property type="molecule type" value="Genomic_DNA"/>
</dbReference>